<dbReference type="InterPro" id="IPR050483">
    <property type="entry name" value="CoA-transferase_III_domain"/>
</dbReference>
<gene>
    <name evidence="2" type="ORF">WL88_26185</name>
</gene>
<name>A0AAW3P9V9_9BURK</name>
<dbReference type="EMBL" id="LPJV01000059">
    <property type="protein sequence ID" value="KWF46795.1"/>
    <property type="molecule type" value="Genomic_DNA"/>
</dbReference>
<evidence type="ECO:0000313" key="3">
    <source>
        <dbReference type="Proteomes" id="UP000063236"/>
    </source>
</evidence>
<dbReference type="RefSeq" id="WP_060188549.1">
    <property type="nucleotide sequence ID" value="NZ_LPJS01000026.1"/>
</dbReference>
<evidence type="ECO:0000256" key="1">
    <source>
        <dbReference type="ARBA" id="ARBA00022679"/>
    </source>
</evidence>
<dbReference type="SUPFAM" id="SSF89796">
    <property type="entry name" value="CoA-transferase family III (CaiB/BaiF)"/>
    <property type="match status" value="1"/>
</dbReference>
<dbReference type="AlphaFoldDB" id="A0AAW3P9V9"/>
<dbReference type="GO" id="GO:0008410">
    <property type="term" value="F:CoA-transferase activity"/>
    <property type="evidence" value="ECO:0007669"/>
    <property type="project" value="TreeGrafter"/>
</dbReference>
<proteinExistence type="predicted"/>
<evidence type="ECO:0000313" key="2">
    <source>
        <dbReference type="EMBL" id="KWF46795.1"/>
    </source>
</evidence>
<dbReference type="PANTHER" id="PTHR48207:SF3">
    <property type="entry name" value="SUCCINATE--HYDROXYMETHYLGLUTARATE COA-TRANSFERASE"/>
    <property type="match status" value="1"/>
</dbReference>
<dbReference type="Pfam" id="PF02515">
    <property type="entry name" value="CoA_transf_3"/>
    <property type="match status" value="1"/>
</dbReference>
<dbReference type="Gene3D" id="3.30.1540.10">
    <property type="entry name" value="formyl-coa transferase, domain 3"/>
    <property type="match status" value="1"/>
</dbReference>
<dbReference type="Proteomes" id="UP000063236">
    <property type="component" value="Unassembled WGS sequence"/>
</dbReference>
<sequence>MLSLAGIKVLDLTQHLSGPYCTMILGDLGADVIKIEKPLDGDDQRKLGPFVNGESAPFMVINRNKKSVTLNLKHDKGRRLFLDLAKDVDVIVENFRPGIAKSLGIDYDAIRQINPGIVYCSISGYGQTGPARHKGGFDIMAQGMTGMMDMNSVPGQRPTKIPISLHDIGAGLTSLYAILGAYIHKLKTGVGQYIDVSLVESGLALTVAEAASYFTNGVVPKVAGTRNHLSAPYQAYRALDGYVVVGAGNQKLWEKFCNEVVCMPEWIGDGRFASATDRIKHADDLEVLIEGVLRQRETHHWLDAMERAGIPGGRINSYDRALQDPHFLARDMVVEVCHPKAGSMKTIGIPAKMSETPGQIRLPAPMLGQHTEEILTGCLALSGEEIEGLRADRVI</sequence>
<dbReference type="Gene3D" id="3.40.50.10540">
    <property type="entry name" value="Crotonobetainyl-coa:carnitine coa-transferase, domain 1"/>
    <property type="match status" value="1"/>
</dbReference>
<organism evidence="2 3">
    <name type="scientific">Burkholderia diffusa</name>
    <dbReference type="NCBI Taxonomy" id="488732"/>
    <lineage>
        <taxon>Bacteria</taxon>
        <taxon>Pseudomonadati</taxon>
        <taxon>Pseudomonadota</taxon>
        <taxon>Betaproteobacteria</taxon>
        <taxon>Burkholderiales</taxon>
        <taxon>Burkholderiaceae</taxon>
        <taxon>Burkholderia</taxon>
        <taxon>Burkholderia cepacia complex</taxon>
    </lineage>
</organism>
<dbReference type="InterPro" id="IPR023606">
    <property type="entry name" value="CoA-Trfase_III_dom_1_sf"/>
</dbReference>
<keyword evidence="1" id="KW-0808">Transferase</keyword>
<dbReference type="PANTHER" id="PTHR48207">
    <property type="entry name" value="SUCCINATE--HYDROXYMETHYLGLUTARATE COA-TRANSFERASE"/>
    <property type="match status" value="1"/>
</dbReference>
<accession>A0AAW3P9V9</accession>
<reference evidence="2 3" key="1">
    <citation type="submission" date="2015-11" db="EMBL/GenBank/DDBJ databases">
        <title>Expanding the genomic diversity of Burkholderia species for the development of highly accurate diagnostics.</title>
        <authorList>
            <person name="Sahl J."/>
            <person name="Keim P."/>
            <person name="Wagner D."/>
        </authorList>
    </citation>
    <scope>NUCLEOTIDE SEQUENCE [LARGE SCALE GENOMIC DNA]</scope>
    <source>
        <strain evidence="2 3">MSMB378WGS</strain>
    </source>
</reference>
<comment type="caution">
    <text evidence="2">The sequence shown here is derived from an EMBL/GenBank/DDBJ whole genome shotgun (WGS) entry which is preliminary data.</text>
</comment>
<dbReference type="InterPro" id="IPR003673">
    <property type="entry name" value="CoA-Trfase_fam_III"/>
</dbReference>
<dbReference type="InterPro" id="IPR044855">
    <property type="entry name" value="CoA-Trfase_III_dom3_sf"/>
</dbReference>
<protein>
    <submittedName>
        <fullName evidence="2">CoA-transferase</fullName>
    </submittedName>
</protein>